<evidence type="ECO:0000256" key="2">
    <source>
        <dbReference type="SAM" id="SignalP"/>
    </source>
</evidence>
<name>A0AAD6IIG8_PENCN</name>
<keyword evidence="2" id="KW-0732">Signal</keyword>
<proteinExistence type="predicted"/>
<feature type="signal peptide" evidence="2">
    <location>
        <begin position="1"/>
        <end position="19"/>
    </location>
</feature>
<sequence length="351" mass="38937">MIIQPHLLLPLLGVTGAYAAQIPLSTGAGCLSSSASGPASYKACCSGTSSGEEFVDGVKFQYTCAKWANPTGASALPAVSARECAQLCIKDSSCSASTFWSSRRKCFLTTVKDFSLGSTSGYLVLEKTSETIDLVSPPSADCEQKVDEAATQCKNEEQLKCGKEKADLEKSSLEKCSKEKTELEQKLKSQCEKDAQEKCSKEKGELEQKVKSQCEKDAQEKCDKEKVQLQQQTETKPERPDDLSQELAKIGRNQLCPGYNGRTFETTNSDGSRNKWLIQCNTMLNRGAWPDQLHHCRHHSIIDTLKEYQEQKSQYKGVWIRVDNLCNHVLNPFLPLSKSPGLDHFFVERVE</sequence>
<dbReference type="AlphaFoldDB" id="A0AAD6IIG8"/>
<dbReference type="PROSITE" id="PS50948">
    <property type="entry name" value="PAN"/>
    <property type="match status" value="1"/>
</dbReference>
<evidence type="ECO:0000259" key="3">
    <source>
        <dbReference type="PROSITE" id="PS50948"/>
    </source>
</evidence>
<keyword evidence="5" id="KW-1185">Reference proteome</keyword>
<feature type="domain" description="Apple" evidence="3">
    <location>
        <begin position="45"/>
        <end position="129"/>
    </location>
</feature>
<gene>
    <name evidence="4" type="ORF">N7460_004247</name>
</gene>
<feature type="coiled-coil region" evidence="1">
    <location>
        <begin position="166"/>
        <end position="235"/>
    </location>
</feature>
<evidence type="ECO:0000256" key="1">
    <source>
        <dbReference type="SAM" id="Coils"/>
    </source>
</evidence>
<organism evidence="4 5">
    <name type="scientific">Penicillium canescens</name>
    <dbReference type="NCBI Taxonomy" id="5083"/>
    <lineage>
        <taxon>Eukaryota</taxon>
        <taxon>Fungi</taxon>
        <taxon>Dikarya</taxon>
        <taxon>Ascomycota</taxon>
        <taxon>Pezizomycotina</taxon>
        <taxon>Eurotiomycetes</taxon>
        <taxon>Eurotiomycetidae</taxon>
        <taxon>Eurotiales</taxon>
        <taxon>Aspergillaceae</taxon>
        <taxon>Penicillium</taxon>
    </lineage>
</organism>
<dbReference type="InterPro" id="IPR003609">
    <property type="entry name" value="Pan_app"/>
</dbReference>
<dbReference type="SUPFAM" id="SSF57414">
    <property type="entry name" value="Hairpin loop containing domain-like"/>
    <property type="match status" value="1"/>
</dbReference>
<dbReference type="Pfam" id="PF00024">
    <property type="entry name" value="PAN_1"/>
    <property type="match status" value="1"/>
</dbReference>
<accession>A0AAD6IIG8</accession>
<evidence type="ECO:0000313" key="4">
    <source>
        <dbReference type="EMBL" id="KAJ6048100.1"/>
    </source>
</evidence>
<comment type="caution">
    <text evidence="4">The sequence shown here is derived from an EMBL/GenBank/DDBJ whole genome shotgun (WGS) entry which is preliminary data.</text>
</comment>
<dbReference type="EMBL" id="JAQJZL010000003">
    <property type="protein sequence ID" value="KAJ6048100.1"/>
    <property type="molecule type" value="Genomic_DNA"/>
</dbReference>
<keyword evidence="1" id="KW-0175">Coiled coil</keyword>
<dbReference type="Proteomes" id="UP001219568">
    <property type="component" value="Unassembled WGS sequence"/>
</dbReference>
<feature type="chain" id="PRO_5042073306" description="Apple domain-containing protein" evidence="2">
    <location>
        <begin position="20"/>
        <end position="351"/>
    </location>
</feature>
<reference evidence="4" key="2">
    <citation type="submission" date="2023-01" db="EMBL/GenBank/DDBJ databases">
        <authorList>
            <person name="Petersen C."/>
        </authorList>
    </citation>
    <scope>NUCLEOTIDE SEQUENCE</scope>
    <source>
        <strain evidence="4">IBT 15450</strain>
    </source>
</reference>
<dbReference type="Gene3D" id="3.50.4.10">
    <property type="entry name" value="Hepatocyte Growth Factor"/>
    <property type="match status" value="1"/>
</dbReference>
<evidence type="ECO:0000313" key="5">
    <source>
        <dbReference type="Proteomes" id="UP001219568"/>
    </source>
</evidence>
<protein>
    <recommendedName>
        <fullName evidence="3">Apple domain-containing protein</fullName>
    </recommendedName>
</protein>
<reference evidence="4" key="1">
    <citation type="journal article" date="2023" name="IMA Fungus">
        <title>Comparative genomic study of the Penicillium genus elucidates a diverse pangenome and 15 lateral gene transfer events.</title>
        <authorList>
            <person name="Petersen C."/>
            <person name="Sorensen T."/>
            <person name="Nielsen M.R."/>
            <person name="Sondergaard T.E."/>
            <person name="Sorensen J.L."/>
            <person name="Fitzpatrick D.A."/>
            <person name="Frisvad J.C."/>
            <person name="Nielsen K.L."/>
        </authorList>
    </citation>
    <scope>NUCLEOTIDE SEQUENCE</scope>
    <source>
        <strain evidence="4">IBT 15450</strain>
    </source>
</reference>